<dbReference type="Pfam" id="PF14432">
    <property type="entry name" value="DYW_deaminase"/>
    <property type="match status" value="1"/>
</dbReference>
<sequence>MKRHFSVEPQLEHYVAMVDLLGRAGLLEEAYAMIKEIPMKPDVVIWRAFLNACRIHKNSKLAEVAIAKISHLGSGDYVLLSNIYCSIRKWESAERVRYMMKKIGVRKKDERSWIELRGAIHKFKASDRSHPETEGIYKLLEGLICRAKMVGFVPMTELVLMDTSKEEKEENLIYHSEKLALAYGILKSCPRTEIQVSKNLQIYPDCHCWMKIVSQGYNCEGPGPISSV</sequence>
<proteinExistence type="inferred from homology"/>
<protein>
    <recommendedName>
        <fullName evidence="3">DYW domain-containing protein</fullName>
    </recommendedName>
</protein>
<comment type="caution">
    <text evidence="4">The sequence shown here is derived from an EMBL/GenBank/DDBJ whole genome shotgun (WGS) entry which is preliminary data.</text>
</comment>
<evidence type="ECO:0000313" key="5">
    <source>
        <dbReference type="Proteomes" id="UP001642360"/>
    </source>
</evidence>
<dbReference type="InterPro" id="IPR032867">
    <property type="entry name" value="DYW_dom"/>
</dbReference>
<dbReference type="InterPro" id="IPR011990">
    <property type="entry name" value="TPR-like_helical_dom_sf"/>
</dbReference>
<dbReference type="PANTHER" id="PTHR47926:SF360">
    <property type="entry name" value="PENTATRICOPEPTIDE REPEAT-CONTAINING PROTEIN"/>
    <property type="match status" value="1"/>
</dbReference>
<keyword evidence="5" id="KW-1185">Reference proteome</keyword>
<evidence type="ECO:0000259" key="3">
    <source>
        <dbReference type="Pfam" id="PF14432"/>
    </source>
</evidence>
<evidence type="ECO:0000256" key="2">
    <source>
        <dbReference type="ARBA" id="ARBA00022737"/>
    </source>
</evidence>
<dbReference type="Proteomes" id="UP001642360">
    <property type="component" value="Unassembled WGS sequence"/>
</dbReference>
<dbReference type="Pfam" id="PF20431">
    <property type="entry name" value="E_motif"/>
    <property type="match status" value="1"/>
</dbReference>
<dbReference type="Pfam" id="PF01535">
    <property type="entry name" value="PPR"/>
    <property type="match status" value="1"/>
</dbReference>
<comment type="similarity">
    <text evidence="1">Belongs to the PPR family. PCMP-H subfamily.</text>
</comment>
<dbReference type="AlphaFoldDB" id="A0ABC8UDZ7"/>
<evidence type="ECO:0000313" key="4">
    <source>
        <dbReference type="EMBL" id="CAK9177511.1"/>
    </source>
</evidence>
<dbReference type="EMBL" id="CAUOFW020007057">
    <property type="protein sequence ID" value="CAK9177511.1"/>
    <property type="molecule type" value="Genomic_DNA"/>
</dbReference>
<dbReference type="InterPro" id="IPR046960">
    <property type="entry name" value="PPR_At4g14850-like_plant"/>
</dbReference>
<gene>
    <name evidence="4" type="ORF">ILEXP_LOCUS47397</name>
</gene>
<name>A0ABC8UDZ7_9AQUA</name>
<dbReference type="Gene3D" id="1.25.40.10">
    <property type="entry name" value="Tetratricopeptide repeat domain"/>
    <property type="match status" value="1"/>
</dbReference>
<organism evidence="4 5">
    <name type="scientific">Ilex paraguariensis</name>
    <name type="common">yerba mate</name>
    <dbReference type="NCBI Taxonomy" id="185542"/>
    <lineage>
        <taxon>Eukaryota</taxon>
        <taxon>Viridiplantae</taxon>
        <taxon>Streptophyta</taxon>
        <taxon>Embryophyta</taxon>
        <taxon>Tracheophyta</taxon>
        <taxon>Spermatophyta</taxon>
        <taxon>Magnoliopsida</taxon>
        <taxon>eudicotyledons</taxon>
        <taxon>Gunneridae</taxon>
        <taxon>Pentapetalae</taxon>
        <taxon>asterids</taxon>
        <taxon>campanulids</taxon>
        <taxon>Aquifoliales</taxon>
        <taxon>Aquifoliaceae</taxon>
        <taxon>Ilex</taxon>
    </lineage>
</organism>
<dbReference type="InterPro" id="IPR002885">
    <property type="entry name" value="PPR_rpt"/>
</dbReference>
<evidence type="ECO:0000256" key="1">
    <source>
        <dbReference type="ARBA" id="ARBA00006643"/>
    </source>
</evidence>
<dbReference type="InterPro" id="IPR046848">
    <property type="entry name" value="E_motif"/>
</dbReference>
<feature type="domain" description="DYW" evidence="3">
    <location>
        <begin position="151"/>
        <end position="220"/>
    </location>
</feature>
<keyword evidence="2" id="KW-0677">Repeat</keyword>
<reference evidence="4 5" key="1">
    <citation type="submission" date="2024-02" db="EMBL/GenBank/DDBJ databases">
        <authorList>
            <person name="Vignale AGUSTIN F."/>
            <person name="Sosa J E."/>
            <person name="Modenutti C."/>
        </authorList>
    </citation>
    <scope>NUCLEOTIDE SEQUENCE [LARGE SCALE GENOMIC DNA]</scope>
</reference>
<dbReference type="PANTHER" id="PTHR47926">
    <property type="entry name" value="PENTATRICOPEPTIDE REPEAT-CONTAINING PROTEIN"/>
    <property type="match status" value="1"/>
</dbReference>
<accession>A0ABC8UDZ7</accession>